<dbReference type="RefSeq" id="WP_070743997.1">
    <property type="nucleotide sequence ID" value="NZ_MDZA01000210.1"/>
</dbReference>
<dbReference type="EMBL" id="MDZA01000210">
    <property type="protein sequence ID" value="OGX90029.1"/>
    <property type="molecule type" value="Genomic_DNA"/>
</dbReference>
<dbReference type="PANTHER" id="PTHR33336">
    <property type="entry name" value="QUINOL MONOOXYGENASE YGIN-RELATED"/>
    <property type="match status" value="1"/>
</dbReference>
<proteinExistence type="predicted"/>
<sequence length="111" mass="12506">MKLNQSTPALLVKTTYQVNPGDAEAFKNITQRMAEDARQREGNAFLLAAQDVSNPAIFHLTEGWENQQAIDKHVANEDFQRVLAEAMQLRIESRSVTVFEVSRSYDVNLPA</sequence>
<gene>
    <name evidence="2" type="ORF">BEN49_07805</name>
</gene>
<comment type="caution">
    <text evidence="2">The sequence shown here is derived from an EMBL/GenBank/DDBJ whole genome shotgun (WGS) entry which is preliminary data.</text>
</comment>
<dbReference type="Proteomes" id="UP000177506">
    <property type="component" value="Unassembled WGS sequence"/>
</dbReference>
<dbReference type="SUPFAM" id="SSF54909">
    <property type="entry name" value="Dimeric alpha+beta barrel"/>
    <property type="match status" value="1"/>
</dbReference>
<dbReference type="InterPro" id="IPR007138">
    <property type="entry name" value="ABM_dom"/>
</dbReference>
<dbReference type="PROSITE" id="PS51725">
    <property type="entry name" value="ABM"/>
    <property type="match status" value="1"/>
</dbReference>
<dbReference type="Gene3D" id="3.30.70.100">
    <property type="match status" value="1"/>
</dbReference>
<keyword evidence="3" id="KW-1185">Reference proteome</keyword>
<reference evidence="2 3" key="1">
    <citation type="submission" date="2016-08" db="EMBL/GenBank/DDBJ databases">
        <title>Hymenobacter coccineus sp. nov., Hymenobacter lapidarius sp. nov. and Hymenobacter glacialis sp. nov., isolated from Antarctic soil.</title>
        <authorList>
            <person name="Sedlacek I."/>
            <person name="Kralova S."/>
            <person name="Kyrova K."/>
            <person name="Maslanova I."/>
            <person name="Stankova E."/>
            <person name="Vrbovska V."/>
            <person name="Nemec M."/>
            <person name="Bartak M."/>
            <person name="Svec P."/>
            <person name="Busse H.-J."/>
            <person name="Pantucek R."/>
        </authorList>
    </citation>
    <scope>NUCLEOTIDE SEQUENCE [LARGE SCALE GENOMIC DNA]</scope>
    <source>
        <strain evidence="2 3">CCM 8649</strain>
    </source>
</reference>
<name>A0A1G1TGN8_9BACT</name>
<evidence type="ECO:0000313" key="3">
    <source>
        <dbReference type="Proteomes" id="UP000177506"/>
    </source>
</evidence>
<protein>
    <recommendedName>
        <fullName evidence="1">ABM domain-containing protein</fullName>
    </recommendedName>
</protein>
<dbReference type="PANTHER" id="PTHR33336:SF3">
    <property type="entry name" value="ABM DOMAIN-CONTAINING PROTEIN"/>
    <property type="match status" value="1"/>
</dbReference>
<evidence type="ECO:0000313" key="2">
    <source>
        <dbReference type="EMBL" id="OGX90029.1"/>
    </source>
</evidence>
<dbReference type="GO" id="GO:0003824">
    <property type="term" value="F:catalytic activity"/>
    <property type="evidence" value="ECO:0007669"/>
    <property type="project" value="TreeGrafter"/>
</dbReference>
<dbReference type="Pfam" id="PF03992">
    <property type="entry name" value="ABM"/>
    <property type="match status" value="1"/>
</dbReference>
<feature type="domain" description="ABM" evidence="1">
    <location>
        <begin position="10"/>
        <end position="99"/>
    </location>
</feature>
<dbReference type="AlphaFoldDB" id="A0A1G1TGN8"/>
<organism evidence="2 3">
    <name type="scientific">Hymenobacter coccineus</name>
    <dbReference type="NCBI Taxonomy" id="1908235"/>
    <lineage>
        <taxon>Bacteria</taxon>
        <taxon>Pseudomonadati</taxon>
        <taxon>Bacteroidota</taxon>
        <taxon>Cytophagia</taxon>
        <taxon>Cytophagales</taxon>
        <taxon>Hymenobacteraceae</taxon>
        <taxon>Hymenobacter</taxon>
    </lineage>
</organism>
<dbReference type="InterPro" id="IPR050744">
    <property type="entry name" value="AI-2_Isomerase_LsrG"/>
</dbReference>
<dbReference type="OrthoDB" id="9792284at2"/>
<dbReference type="InterPro" id="IPR011008">
    <property type="entry name" value="Dimeric_a/b-barrel"/>
</dbReference>
<evidence type="ECO:0000259" key="1">
    <source>
        <dbReference type="PROSITE" id="PS51725"/>
    </source>
</evidence>
<accession>A0A1G1TGN8</accession>